<dbReference type="InterPro" id="IPR031311">
    <property type="entry name" value="CHIT_BIND_RR_consensus"/>
</dbReference>
<dbReference type="VEuPathDB" id="VectorBase:AALB20_029222"/>
<name>A0A182FCP3_ANOAL</name>
<dbReference type="PROSITE" id="PS51155">
    <property type="entry name" value="CHIT_BIND_RR_2"/>
    <property type="match status" value="3"/>
</dbReference>
<dbReference type="PANTHER" id="PTHR10380">
    <property type="entry name" value="CUTICLE PROTEIN"/>
    <property type="match status" value="1"/>
</dbReference>
<dbReference type="Proteomes" id="UP000069272">
    <property type="component" value="Chromosome 3L"/>
</dbReference>
<keyword evidence="1" id="KW-0193">Cuticle</keyword>
<keyword evidence="3" id="KW-1185">Reference proteome</keyword>
<dbReference type="PANTHER" id="PTHR10380:SF192">
    <property type="entry name" value="GEO02312P1"/>
    <property type="match status" value="1"/>
</dbReference>
<dbReference type="GO" id="GO:0062129">
    <property type="term" value="C:chitin-based extracellular matrix"/>
    <property type="evidence" value="ECO:0007669"/>
    <property type="project" value="TreeGrafter"/>
</dbReference>
<evidence type="ECO:0000313" key="3">
    <source>
        <dbReference type="Proteomes" id="UP000069272"/>
    </source>
</evidence>
<dbReference type="PROSITE" id="PS51257">
    <property type="entry name" value="PROKAR_LIPOPROTEIN"/>
    <property type="match status" value="1"/>
</dbReference>
<dbReference type="VEuPathDB" id="VectorBase:AALB20_028815"/>
<evidence type="ECO:0000313" key="2">
    <source>
        <dbReference type="EnsemblMetazoa" id="AALB004279-PA"/>
    </source>
</evidence>
<dbReference type="VEuPathDB" id="VectorBase:AALB004279"/>
<proteinExistence type="predicted"/>
<dbReference type="GO" id="GO:0008010">
    <property type="term" value="F:structural constituent of chitin-based larval cuticle"/>
    <property type="evidence" value="ECO:0007669"/>
    <property type="project" value="TreeGrafter"/>
</dbReference>
<evidence type="ECO:0000256" key="1">
    <source>
        <dbReference type="ARBA" id="ARBA00022460"/>
    </source>
</evidence>
<sequence>MKHVIAIFVALAVFSCVIARPQEEVQLVQFTNDNNVDGSYQFAYEQSDGQKREEQGEFKQVEGAEEPSLSVKGSYEYTDPTGQRYRVDYVADEKGYRPTVTKLMRKELVYGTVLCLLVWLNRIIARPATTDDSNLDFFELASEPQGQAFSYRTKDGQWRDETVRWNDGKLVISGWYRYTGPDGVQYQVKYVADENGFRPLGVHLPGANLSDTDAFSVLSPLTDATKMVKSALLVLTLFVGALIAAPIDDGPEDLVRYENIQTSDGYRFSYLTKDGQEREETGRLDPVTGVMRVSGWYSYRTSNGDTYRVDFEADENGYRPKEAAAVTTAIQLVPRPVAAQGLKDTVLLSLVG</sequence>
<dbReference type="Pfam" id="PF00379">
    <property type="entry name" value="Chitin_bind_4"/>
    <property type="match status" value="3"/>
</dbReference>
<dbReference type="VEuPathDB" id="VectorBase:AALB20_030887"/>
<reference evidence="2 3" key="1">
    <citation type="journal article" date="2017" name="G3 (Bethesda)">
        <title>The Physical Genome Mapping of Anopheles albimanus Corrected Scaffold Misassemblies and Identified Interarm Rearrangements in Genus Anopheles.</title>
        <authorList>
            <person name="Artemov G.N."/>
            <person name="Peery A.N."/>
            <person name="Jiang X."/>
            <person name="Tu Z."/>
            <person name="Stegniy V.N."/>
            <person name="Sharakhova M.V."/>
            <person name="Sharakhov I.V."/>
        </authorList>
    </citation>
    <scope>NUCLEOTIDE SEQUENCE [LARGE SCALE GENOMIC DNA]</scope>
    <source>
        <strain evidence="2 3">ALBI9_A</strain>
    </source>
</reference>
<dbReference type="InterPro" id="IPR050468">
    <property type="entry name" value="Cuticle_Struct_Prot"/>
</dbReference>
<organism evidence="2 3">
    <name type="scientific">Anopheles albimanus</name>
    <name type="common">New world malaria mosquito</name>
    <dbReference type="NCBI Taxonomy" id="7167"/>
    <lineage>
        <taxon>Eukaryota</taxon>
        <taxon>Metazoa</taxon>
        <taxon>Ecdysozoa</taxon>
        <taxon>Arthropoda</taxon>
        <taxon>Hexapoda</taxon>
        <taxon>Insecta</taxon>
        <taxon>Pterygota</taxon>
        <taxon>Neoptera</taxon>
        <taxon>Endopterygota</taxon>
        <taxon>Diptera</taxon>
        <taxon>Nematocera</taxon>
        <taxon>Culicoidea</taxon>
        <taxon>Culicidae</taxon>
        <taxon>Anophelinae</taxon>
        <taxon>Anopheles</taxon>
    </lineage>
</organism>
<dbReference type="PRINTS" id="PR00947">
    <property type="entry name" value="CUTICLE"/>
</dbReference>
<dbReference type="EnsemblMetazoa" id="AALB004279-RA">
    <property type="protein sequence ID" value="AALB004279-PA"/>
    <property type="gene ID" value="AALB004279"/>
</dbReference>
<dbReference type="AlphaFoldDB" id="A0A182FCP3"/>
<protein>
    <submittedName>
        <fullName evidence="2">Uncharacterized protein</fullName>
    </submittedName>
</protein>
<dbReference type="PROSITE" id="PS00233">
    <property type="entry name" value="CHIT_BIND_RR_1"/>
    <property type="match status" value="2"/>
</dbReference>
<reference evidence="2" key="2">
    <citation type="submission" date="2022-08" db="UniProtKB">
        <authorList>
            <consortium name="EnsemblMetazoa"/>
        </authorList>
    </citation>
    <scope>IDENTIFICATION</scope>
    <source>
        <strain evidence="2">STECLA/ALBI9_A</strain>
    </source>
</reference>
<dbReference type="InterPro" id="IPR000618">
    <property type="entry name" value="Insect_cuticle"/>
</dbReference>
<dbReference type="STRING" id="7167.A0A182FCP3"/>
<accession>A0A182FCP3</accession>